<dbReference type="Proteomes" id="UP000321569">
    <property type="component" value="Unassembled WGS sequence"/>
</dbReference>
<dbReference type="InterPro" id="IPR057087">
    <property type="entry name" value="Gp12-like"/>
</dbReference>
<name>A0A512PLG5_9LACO</name>
<organism evidence="2 3">
    <name type="scientific">Lentilactobacillus rapi</name>
    <dbReference type="NCBI Taxonomy" id="481723"/>
    <lineage>
        <taxon>Bacteria</taxon>
        <taxon>Bacillati</taxon>
        <taxon>Bacillota</taxon>
        <taxon>Bacilli</taxon>
        <taxon>Lactobacillales</taxon>
        <taxon>Lactobacillaceae</taxon>
        <taxon>Lentilactobacillus</taxon>
    </lineage>
</organism>
<reference evidence="2 3" key="1">
    <citation type="submission" date="2019-07" db="EMBL/GenBank/DDBJ databases">
        <title>Whole genome shotgun sequence of Lactobacillus rapi NBRC 109618.</title>
        <authorList>
            <person name="Hosoyama A."/>
            <person name="Uohara A."/>
            <person name="Ohji S."/>
            <person name="Ichikawa N."/>
        </authorList>
    </citation>
    <scope>NUCLEOTIDE SEQUENCE [LARGE SCALE GENOMIC DNA]</scope>
    <source>
        <strain evidence="2 3">NBRC 109618</strain>
    </source>
</reference>
<dbReference type="STRING" id="1423795.FD12_GL001393"/>
<proteinExistence type="predicted"/>
<protein>
    <recommendedName>
        <fullName evidence="1">Phage neck terminator protein gp12-like domain-containing protein</fullName>
    </recommendedName>
</protein>
<dbReference type="Pfam" id="PF23961">
    <property type="entry name" value="Phage_tail_terminator_9"/>
    <property type="match status" value="1"/>
</dbReference>
<dbReference type="OrthoDB" id="2921463at2"/>
<dbReference type="NCBIfam" id="NF047498">
    <property type="entry name" value="LIC_12616_fam"/>
    <property type="match status" value="1"/>
</dbReference>
<evidence type="ECO:0000313" key="2">
    <source>
        <dbReference type="EMBL" id="GEP72031.1"/>
    </source>
</evidence>
<feature type="domain" description="Phage neck terminator protein gp12-like" evidence="1">
    <location>
        <begin position="29"/>
        <end position="150"/>
    </location>
</feature>
<dbReference type="RefSeq" id="WP_054747976.1">
    <property type="nucleotide sequence ID" value="NZ_BKAM01000007.1"/>
</dbReference>
<dbReference type="EMBL" id="BKAM01000007">
    <property type="protein sequence ID" value="GEP72031.1"/>
    <property type="molecule type" value="Genomic_DNA"/>
</dbReference>
<comment type="caution">
    <text evidence="2">The sequence shown here is derived from an EMBL/GenBank/DDBJ whole genome shotgun (WGS) entry which is preliminary data.</text>
</comment>
<accession>A0A512PLG5</accession>
<evidence type="ECO:0000313" key="3">
    <source>
        <dbReference type="Proteomes" id="UP000321569"/>
    </source>
</evidence>
<dbReference type="AlphaFoldDB" id="A0A512PLG5"/>
<sequence length="162" mass="18556">MDKPFDKKAFMTDVINLIKQKTGIDCYASDNPGSQQAYPFFTFEFIDSHIPLPITDNLDFEVFEMAMHFDCHSQSMYEADMGANQLSKLMRSQAMYMLGVQDNFYVIDVDSVENTDNQISIQVEHKSGFQVNFRCQDAFQDDVTTLGDIELNGSQFPKTKNK</sequence>
<gene>
    <name evidence="2" type="ORF">LRA02_08990</name>
</gene>
<evidence type="ECO:0000259" key="1">
    <source>
        <dbReference type="Pfam" id="PF23961"/>
    </source>
</evidence>